<sequence>MSPVLAQEQAGLLQWGTVASAMGSSPHGVSAAFLAGHLGRAQTDHPQGSEFSSGTSSTCWVWPSTRTQLCLSLSARTATPSSTSAMASSSPSCRESTSPRRATGRLAQMDLITSSPQGLRDLVAWVHGHAASCGALPNLQRTLSSEYCGVIQAVWGCDQGHDYTMDADSSCGALLLDSALAVKWTWDKEMAPWLTQHRGSNPTGAAPQSSQGKATTVPAETETLPSTDMAQPPSDVIPVGPGLSPPPQPSFPSSGAPGRLGEKQVPSSTSDDRVKDEFSDLSEGDILSEDENDKKQNTQSSDESFEPYPEKKVSGKKSESKEAKKSEEPKIRKKPGPKPGWKNKLRCEREELPTIYKCPYQGCTAVYRGADGMKKHIKEHHEEVRERPCPHPGCNKVFMIDRYLQRHVKLIHTEVRNYICDECGQTFKQRKHLLVHQMRHSGAKPLQCEVCGFQCRQRASLKYHMTKHKAETELDFACDQCGRRFEKAHNLNVHMSMVHPLTQTQDKALPLEPPPGTVEGQAVKPEPT</sequence>
<evidence type="ECO:0000313" key="19">
    <source>
        <dbReference type="Proteomes" id="UP000515165"/>
    </source>
</evidence>
<feature type="domain" description="C2H2-type" evidence="18">
    <location>
        <begin position="387"/>
        <end position="417"/>
    </location>
</feature>
<evidence type="ECO:0000256" key="3">
    <source>
        <dbReference type="ARBA" id="ARBA00004629"/>
    </source>
</evidence>
<keyword evidence="19" id="KW-1185">Reference proteome</keyword>
<feature type="compositionally biased region" description="Basic residues" evidence="17">
    <location>
        <begin position="331"/>
        <end position="343"/>
    </location>
</feature>
<keyword evidence="4" id="KW-0158">Chromosome</keyword>
<dbReference type="InterPro" id="IPR050888">
    <property type="entry name" value="ZnF_C2H2-type_TF"/>
</dbReference>
<feature type="compositionally biased region" description="Acidic residues" evidence="17">
    <location>
        <begin position="279"/>
        <end position="291"/>
    </location>
</feature>
<evidence type="ECO:0000256" key="13">
    <source>
        <dbReference type="ARBA" id="ARBA00023242"/>
    </source>
</evidence>
<comment type="function">
    <text evidence="1">May be involved in transcriptional regulation.</text>
</comment>
<dbReference type="FunFam" id="3.30.160.60:FF:000219">
    <property type="entry name" value="Zinc finger protein 276"/>
    <property type="match status" value="1"/>
</dbReference>
<feature type="domain" description="C2H2-type" evidence="18">
    <location>
        <begin position="446"/>
        <end position="473"/>
    </location>
</feature>
<keyword evidence="13" id="KW-0539">Nucleus</keyword>
<dbReference type="GO" id="GO:0008270">
    <property type="term" value="F:zinc ion binding"/>
    <property type="evidence" value="ECO:0007669"/>
    <property type="project" value="UniProtKB-KW"/>
</dbReference>
<evidence type="ECO:0000256" key="11">
    <source>
        <dbReference type="ARBA" id="ARBA00023125"/>
    </source>
</evidence>
<evidence type="ECO:0000256" key="17">
    <source>
        <dbReference type="SAM" id="MobiDB-lite"/>
    </source>
</evidence>
<evidence type="ECO:0000313" key="20">
    <source>
        <dbReference type="RefSeq" id="XP_027472915.1"/>
    </source>
</evidence>
<keyword evidence="12" id="KW-0804">Transcription</keyword>
<evidence type="ECO:0000256" key="5">
    <source>
        <dbReference type="ARBA" id="ARBA00022723"/>
    </source>
</evidence>
<name>A0A6J2EV42_ZALCA</name>
<feature type="domain" description="C2H2-type" evidence="18">
    <location>
        <begin position="476"/>
        <end position="504"/>
    </location>
</feature>
<evidence type="ECO:0000256" key="15">
    <source>
        <dbReference type="ARBA" id="ARBA00067232"/>
    </source>
</evidence>
<evidence type="ECO:0000256" key="9">
    <source>
        <dbReference type="ARBA" id="ARBA00022838"/>
    </source>
</evidence>
<dbReference type="PROSITE" id="PS00028">
    <property type="entry name" value="ZINC_FINGER_C2H2_1"/>
    <property type="match status" value="3"/>
</dbReference>
<accession>A0A6J2EV42</accession>
<evidence type="ECO:0000256" key="4">
    <source>
        <dbReference type="ARBA" id="ARBA00022454"/>
    </source>
</evidence>
<evidence type="ECO:0000256" key="12">
    <source>
        <dbReference type="ARBA" id="ARBA00023163"/>
    </source>
</evidence>
<evidence type="ECO:0000256" key="6">
    <source>
        <dbReference type="ARBA" id="ARBA00022737"/>
    </source>
</evidence>
<keyword evidence="8" id="KW-0862">Zinc</keyword>
<keyword evidence="7 16" id="KW-0863">Zinc-finger</keyword>
<keyword evidence="6" id="KW-0677">Repeat</keyword>
<keyword evidence="11" id="KW-0238">DNA-binding</keyword>
<keyword evidence="10" id="KW-0805">Transcription regulation</keyword>
<feature type="domain" description="C2H2-type" evidence="18">
    <location>
        <begin position="418"/>
        <end position="445"/>
    </location>
</feature>
<feature type="region of interest" description="Disordered" evidence="17">
    <location>
        <begin position="195"/>
        <end position="343"/>
    </location>
</feature>
<evidence type="ECO:0000256" key="2">
    <source>
        <dbReference type="ARBA" id="ARBA00004123"/>
    </source>
</evidence>
<keyword evidence="14" id="KW-0137">Centromere</keyword>
<dbReference type="GO" id="GO:0003677">
    <property type="term" value="F:DNA binding"/>
    <property type="evidence" value="ECO:0007669"/>
    <property type="project" value="UniProtKB-KW"/>
</dbReference>
<evidence type="ECO:0000256" key="1">
    <source>
        <dbReference type="ARBA" id="ARBA00003767"/>
    </source>
</evidence>
<evidence type="ECO:0000256" key="7">
    <source>
        <dbReference type="ARBA" id="ARBA00022771"/>
    </source>
</evidence>
<dbReference type="Proteomes" id="UP000515165">
    <property type="component" value="Chromosome 17"/>
</dbReference>
<dbReference type="RefSeq" id="XP_027472915.1">
    <property type="nucleotide sequence ID" value="XM_027617114.2"/>
</dbReference>
<evidence type="ECO:0000259" key="18">
    <source>
        <dbReference type="PROSITE" id="PS50157"/>
    </source>
</evidence>
<comment type="subcellular location">
    <subcellularLocation>
        <location evidence="3">Chromosome</location>
        <location evidence="3">Centromere</location>
        <location evidence="3">Kinetochore</location>
    </subcellularLocation>
    <subcellularLocation>
        <location evidence="2">Nucleus</location>
    </subcellularLocation>
</comment>
<protein>
    <recommendedName>
        <fullName evidence="15">Zinc finger protein 276</fullName>
    </recommendedName>
</protein>
<dbReference type="Gene3D" id="3.30.160.60">
    <property type="entry name" value="Classic Zinc Finger"/>
    <property type="match status" value="4"/>
</dbReference>
<proteinExistence type="predicted"/>
<evidence type="ECO:0000256" key="14">
    <source>
        <dbReference type="ARBA" id="ARBA00023328"/>
    </source>
</evidence>
<evidence type="ECO:0000256" key="8">
    <source>
        <dbReference type="ARBA" id="ARBA00022833"/>
    </source>
</evidence>
<dbReference type="SUPFAM" id="SSF57667">
    <property type="entry name" value="beta-beta-alpha zinc fingers"/>
    <property type="match status" value="2"/>
</dbReference>
<feature type="compositionally biased region" description="Basic and acidic residues" evidence="17">
    <location>
        <begin position="308"/>
        <end position="330"/>
    </location>
</feature>
<dbReference type="SMART" id="SM00355">
    <property type="entry name" value="ZnF_C2H2"/>
    <property type="match status" value="5"/>
</dbReference>
<dbReference type="PROSITE" id="PS50157">
    <property type="entry name" value="ZINC_FINGER_C2H2_2"/>
    <property type="match status" value="4"/>
</dbReference>
<dbReference type="GeneID" id="113935312"/>
<organism evidence="19 20">
    <name type="scientific">Zalophus californianus</name>
    <name type="common">California sealion</name>
    <dbReference type="NCBI Taxonomy" id="9704"/>
    <lineage>
        <taxon>Eukaryota</taxon>
        <taxon>Metazoa</taxon>
        <taxon>Chordata</taxon>
        <taxon>Craniata</taxon>
        <taxon>Vertebrata</taxon>
        <taxon>Euteleostomi</taxon>
        <taxon>Mammalia</taxon>
        <taxon>Eutheria</taxon>
        <taxon>Laurasiatheria</taxon>
        <taxon>Carnivora</taxon>
        <taxon>Caniformia</taxon>
        <taxon>Pinnipedia</taxon>
        <taxon>Otariidae</taxon>
        <taxon>Zalophus</taxon>
    </lineage>
</organism>
<dbReference type="InterPro" id="IPR036236">
    <property type="entry name" value="Znf_C2H2_sf"/>
</dbReference>
<evidence type="ECO:0000256" key="10">
    <source>
        <dbReference type="ARBA" id="ARBA00023015"/>
    </source>
</evidence>
<dbReference type="GO" id="GO:0005634">
    <property type="term" value="C:nucleus"/>
    <property type="evidence" value="ECO:0007669"/>
    <property type="project" value="UniProtKB-SubCell"/>
</dbReference>
<dbReference type="FunFam" id="3.30.160.60:FF:000503">
    <property type="entry name" value="Zinc finger protein 276"/>
    <property type="match status" value="1"/>
</dbReference>
<dbReference type="FunFam" id="3.30.160.60:FF:000400">
    <property type="entry name" value="Zinc finger protein 276"/>
    <property type="match status" value="1"/>
</dbReference>
<dbReference type="AlphaFoldDB" id="A0A6J2EV42"/>
<reference evidence="20" key="1">
    <citation type="submission" date="2025-08" db="UniProtKB">
        <authorList>
            <consortium name="RefSeq"/>
        </authorList>
    </citation>
    <scope>IDENTIFICATION</scope>
    <source>
        <tissue evidence="20">Blood</tissue>
    </source>
</reference>
<dbReference type="Pfam" id="PF00096">
    <property type="entry name" value="zf-C2H2"/>
    <property type="match status" value="2"/>
</dbReference>
<gene>
    <name evidence="20" type="primary">ZNF276</name>
</gene>
<feature type="compositionally biased region" description="Polar residues" evidence="17">
    <location>
        <begin position="197"/>
        <end position="214"/>
    </location>
</feature>
<dbReference type="InterPro" id="IPR013087">
    <property type="entry name" value="Znf_C2H2_type"/>
</dbReference>
<feature type="region of interest" description="Disordered" evidence="17">
    <location>
        <begin position="506"/>
        <end position="528"/>
    </location>
</feature>
<dbReference type="PANTHER" id="PTHR24406">
    <property type="entry name" value="TRANSCRIPTIONAL REPRESSOR CTCFL-RELATED"/>
    <property type="match status" value="1"/>
</dbReference>
<keyword evidence="5" id="KW-0479">Metal-binding</keyword>
<evidence type="ECO:0000256" key="16">
    <source>
        <dbReference type="PROSITE-ProRule" id="PRU00042"/>
    </source>
</evidence>
<feature type="region of interest" description="Disordered" evidence="17">
    <location>
        <begin position="81"/>
        <end position="101"/>
    </location>
</feature>
<dbReference type="CTD" id="92822"/>
<dbReference type="GO" id="GO:0000776">
    <property type="term" value="C:kinetochore"/>
    <property type="evidence" value="ECO:0007669"/>
    <property type="project" value="UniProtKB-KW"/>
</dbReference>
<keyword evidence="9" id="KW-0995">Kinetochore</keyword>